<keyword evidence="3 5" id="KW-1133">Transmembrane helix</keyword>
<feature type="transmembrane region" description="Helical" evidence="5">
    <location>
        <begin position="159"/>
        <end position="180"/>
    </location>
</feature>
<reference evidence="7" key="1">
    <citation type="journal article" date="2020" name="Stud. Mycol.">
        <title>101 Dothideomycetes genomes: a test case for predicting lifestyles and emergence of pathogens.</title>
        <authorList>
            <person name="Haridas S."/>
            <person name="Albert R."/>
            <person name="Binder M."/>
            <person name="Bloem J."/>
            <person name="Labutti K."/>
            <person name="Salamov A."/>
            <person name="Andreopoulos B."/>
            <person name="Baker S."/>
            <person name="Barry K."/>
            <person name="Bills G."/>
            <person name="Bluhm B."/>
            <person name="Cannon C."/>
            <person name="Castanera R."/>
            <person name="Culley D."/>
            <person name="Daum C."/>
            <person name="Ezra D."/>
            <person name="Gonzalez J."/>
            <person name="Henrissat B."/>
            <person name="Kuo A."/>
            <person name="Liang C."/>
            <person name="Lipzen A."/>
            <person name="Lutzoni F."/>
            <person name="Magnuson J."/>
            <person name="Mondo S."/>
            <person name="Nolan M."/>
            <person name="Ohm R."/>
            <person name="Pangilinan J."/>
            <person name="Park H.-J."/>
            <person name="Ramirez L."/>
            <person name="Alfaro M."/>
            <person name="Sun H."/>
            <person name="Tritt A."/>
            <person name="Yoshinaga Y."/>
            <person name="Zwiers L.-H."/>
            <person name="Turgeon B."/>
            <person name="Goodwin S."/>
            <person name="Spatafora J."/>
            <person name="Crous P."/>
            <person name="Grigoriev I."/>
        </authorList>
    </citation>
    <scope>NUCLEOTIDE SEQUENCE</scope>
    <source>
        <strain evidence="7">CBS 627.86</strain>
    </source>
</reference>
<proteinExistence type="predicted"/>
<dbReference type="OrthoDB" id="194139at2759"/>
<evidence type="ECO:0000256" key="5">
    <source>
        <dbReference type="SAM" id="Phobius"/>
    </source>
</evidence>
<dbReference type="GO" id="GO:0016020">
    <property type="term" value="C:membrane"/>
    <property type="evidence" value="ECO:0007669"/>
    <property type="project" value="UniProtKB-SubCell"/>
</dbReference>
<feature type="transmembrane region" description="Helical" evidence="5">
    <location>
        <begin position="399"/>
        <end position="417"/>
    </location>
</feature>
<dbReference type="Proteomes" id="UP000799770">
    <property type="component" value="Unassembled WGS sequence"/>
</dbReference>
<evidence type="ECO:0000256" key="1">
    <source>
        <dbReference type="ARBA" id="ARBA00004141"/>
    </source>
</evidence>
<dbReference type="CDD" id="cd06174">
    <property type="entry name" value="MFS"/>
    <property type="match status" value="1"/>
</dbReference>
<keyword evidence="2 5" id="KW-0812">Transmembrane</keyword>
<evidence type="ECO:0000256" key="4">
    <source>
        <dbReference type="ARBA" id="ARBA00023136"/>
    </source>
</evidence>
<dbReference type="Pfam" id="PF07690">
    <property type="entry name" value="MFS_1"/>
    <property type="match status" value="1"/>
</dbReference>
<evidence type="ECO:0000256" key="2">
    <source>
        <dbReference type="ARBA" id="ARBA00022692"/>
    </source>
</evidence>
<dbReference type="PANTHER" id="PTHR23507:SF1">
    <property type="entry name" value="FI18259P1-RELATED"/>
    <property type="match status" value="1"/>
</dbReference>
<feature type="transmembrane region" description="Helical" evidence="5">
    <location>
        <begin position="316"/>
        <end position="338"/>
    </location>
</feature>
<feature type="transmembrane region" description="Helical" evidence="5">
    <location>
        <begin position="358"/>
        <end position="378"/>
    </location>
</feature>
<accession>A0A6A5YNS2</accession>
<feature type="transmembrane region" description="Helical" evidence="5">
    <location>
        <begin position="423"/>
        <end position="444"/>
    </location>
</feature>
<feature type="transmembrane region" description="Helical" evidence="5">
    <location>
        <begin position="186"/>
        <end position="211"/>
    </location>
</feature>
<evidence type="ECO:0000256" key="3">
    <source>
        <dbReference type="ARBA" id="ARBA00022989"/>
    </source>
</evidence>
<comment type="subcellular location">
    <subcellularLocation>
        <location evidence="1">Membrane</location>
        <topology evidence="1">Multi-pass membrane protein</topology>
    </subcellularLocation>
</comment>
<name>A0A6A5YNS2_9PLEO</name>
<dbReference type="InterPro" id="IPR020846">
    <property type="entry name" value="MFS_dom"/>
</dbReference>
<feature type="transmembrane region" description="Helical" evidence="5">
    <location>
        <begin position="456"/>
        <end position="477"/>
    </location>
</feature>
<dbReference type="AlphaFoldDB" id="A0A6A5YNS2"/>
<dbReference type="InterPro" id="IPR036259">
    <property type="entry name" value="MFS_trans_sf"/>
</dbReference>
<dbReference type="SUPFAM" id="SSF103473">
    <property type="entry name" value="MFS general substrate transporter"/>
    <property type="match status" value="1"/>
</dbReference>
<evidence type="ECO:0000313" key="7">
    <source>
        <dbReference type="EMBL" id="KAF2107838.1"/>
    </source>
</evidence>
<dbReference type="Gene3D" id="1.20.1250.20">
    <property type="entry name" value="MFS general substrate transporter like domains"/>
    <property type="match status" value="1"/>
</dbReference>
<dbReference type="EMBL" id="ML977351">
    <property type="protein sequence ID" value="KAF2107838.1"/>
    <property type="molecule type" value="Genomic_DNA"/>
</dbReference>
<dbReference type="InterPro" id="IPR011701">
    <property type="entry name" value="MFS"/>
</dbReference>
<sequence length="537" mass="58729">MLSSEQNTQHVRHAIDETTSLLASHRREDGDDATNMTASTLISLRAAARQRSYTKTQFIILITLVVFVIDFAFRLVDAPRIEIFEHIICNAYYKSDLTVLISNRSEWTKSGSSCVVDAVQSELAILTQFKDTLDMLPSLVLAVPYGILAETFGRKPIMLMSMIGIAAEMLTDGLICWFPHAFRLRIVWITPLLQVLGGGISVTNSMLYTMLADYLEPADRAKAFYLISVSSLLGEVTGNTLAATLMRISSWLPIMFGVGIISLSPLLILLLPETMEAKPCYVDTSTTPTQPAKKSTRRLRIGPQDLWTRLNISKGVVFKSTNVVLLISAFFLSGIVGQSSTLQLQYVRKSFGWSYSRGALIVSSLPSGLDVILFLILLPLLDKILLERMHVLPSAKDLIMVRASATILAFGSLLFALSSETVLIASISVLTLGDGIEVALRNLLTSLIPPLHVSTIYTTVAVVSGAGGIIAGPILAMTFKAGIRAGGRWLVLPFYVVAALCFLILMVVCRIQLRKTDEDEDGTTRDGCLEDDEESSV</sequence>
<feature type="domain" description="Major facilitator superfamily (MFS) profile" evidence="6">
    <location>
        <begin position="58"/>
        <end position="516"/>
    </location>
</feature>
<dbReference type="PANTHER" id="PTHR23507">
    <property type="entry name" value="ZGC:174356"/>
    <property type="match status" value="1"/>
</dbReference>
<feature type="transmembrane region" description="Helical" evidence="5">
    <location>
        <begin position="58"/>
        <end position="76"/>
    </location>
</feature>
<dbReference type="GO" id="GO:0022857">
    <property type="term" value="F:transmembrane transporter activity"/>
    <property type="evidence" value="ECO:0007669"/>
    <property type="project" value="InterPro"/>
</dbReference>
<evidence type="ECO:0000313" key="8">
    <source>
        <dbReference type="Proteomes" id="UP000799770"/>
    </source>
</evidence>
<gene>
    <name evidence="7" type="ORF">BDV96DRAFT_288327</name>
</gene>
<feature type="transmembrane region" description="Helical" evidence="5">
    <location>
        <begin position="489"/>
        <end position="509"/>
    </location>
</feature>
<protein>
    <submittedName>
        <fullName evidence="7">Major facilitator superfamily domain-containing protein</fullName>
    </submittedName>
</protein>
<feature type="transmembrane region" description="Helical" evidence="5">
    <location>
        <begin position="251"/>
        <end position="271"/>
    </location>
</feature>
<organism evidence="7 8">
    <name type="scientific">Lophiotrema nucula</name>
    <dbReference type="NCBI Taxonomy" id="690887"/>
    <lineage>
        <taxon>Eukaryota</taxon>
        <taxon>Fungi</taxon>
        <taxon>Dikarya</taxon>
        <taxon>Ascomycota</taxon>
        <taxon>Pezizomycotina</taxon>
        <taxon>Dothideomycetes</taxon>
        <taxon>Pleosporomycetidae</taxon>
        <taxon>Pleosporales</taxon>
        <taxon>Lophiotremataceae</taxon>
        <taxon>Lophiotrema</taxon>
    </lineage>
</organism>
<keyword evidence="4 5" id="KW-0472">Membrane</keyword>
<dbReference type="PROSITE" id="PS50850">
    <property type="entry name" value="MFS"/>
    <property type="match status" value="1"/>
</dbReference>
<keyword evidence="8" id="KW-1185">Reference proteome</keyword>
<evidence type="ECO:0000259" key="6">
    <source>
        <dbReference type="PROSITE" id="PS50850"/>
    </source>
</evidence>